<dbReference type="PROSITE" id="PS00710">
    <property type="entry name" value="PGM_PMM"/>
    <property type="match status" value="1"/>
</dbReference>
<keyword evidence="5" id="KW-0460">Magnesium</keyword>
<accession>A0ABN1UPF0</accession>
<feature type="region of interest" description="Disordered" evidence="7">
    <location>
        <begin position="1"/>
        <end position="66"/>
    </location>
</feature>
<feature type="domain" description="Alpha-D-phosphohexomutase alpha/beta/alpha" evidence="9">
    <location>
        <begin position="110"/>
        <end position="244"/>
    </location>
</feature>
<keyword evidence="13" id="KW-1185">Reference proteome</keyword>
<dbReference type="InterPro" id="IPR016055">
    <property type="entry name" value="A-D-PHexomutase_a/b/a-I/II/III"/>
</dbReference>
<evidence type="ECO:0000256" key="1">
    <source>
        <dbReference type="ARBA" id="ARBA00001946"/>
    </source>
</evidence>
<dbReference type="InterPro" id="IPR005846">
    <property type="entry name" value="A-D-PHexomutase_a/b/a-III"/>
</dbReference>
<evidence type="ECO:0000256" key="4">
    <source>
        <dbReference type="ARBA" id="ARBA00022723"/>
    </source>
</evidence>
<dbReference type="PANTHER" id="PTHR45745">
    <property type="entry name" value="PHOSPHOMANNOMUTASE 45A"/>
    <property type="match status" value="1"/>
</dbReference>
<dbReference type="CDD" id="cd05799">
    <property type="entry name" value="PGM2"/>
    <property type="match status" value="1"/>
</dbReference>
<dbReference type="Gene3D" id="3.40.120.10">
    <property type="entry name" value="Alpha-D-Glucose-1,6-Bisphosphate, subunit A, domain 3"/>
    <property type="match status" value="3"/>
</dbReference>
<evidence type="ECO:0000256" key="7">
    <source>
        <dbReference type="SAM" id="MobiDB-lite"/>
    </source>
</evidence>
<feature type="domain" description="Alpha-D-phosphohexomutase alpha/beta/alpha" evidence="11">
    <location>
        <begin position="382"/>
        <end position="489"/>
    </location>
</feature>
<evidence type="ECO:0000259" key="10">
    <source>
        <dbReference type="Pfam" id="PF02879"/>
    </source>
</evidence>
<dbReference type="InterPro" id="IPR005844">
    <property type="entry name" value="A-D-PHexomutase_a/b/a-I"/>
</dbReference>
<dbReference type="PANTHER" id="PTHR45745:SF1">
    <property type="entry name" value="PHOSPHOGLUCOMUTASE 2B-RELATED"/>
    <property type="match status" value="1"/>
</dbReference>
<comment type="cofactor">
    <cofactor evidence="1">
        <name>Mg(2+)</name>
        <dbReference type="ChEBI" id="CHEBI:18420"/>
    </cofactor>
</comment>
<dbReference type="Pfam" id="PF02879">
    <property type="entry name" value="PGM_PMM_II"/>
    <property type="match status" value="1"/>
</dbReference>
<dbReference type="Pfam" id="PF00408">
    <property type="entry name" value="PGM_PMM_IV"/>
    <property type="match status" value="1"/>
</dbReference>
<protein>
    <submittedName>
        <fullName evidence="12">Phospho-sugar mutase</fullName>
    </submittedName>
</protein>
<evidence type="ECO:0000259" key="11">
    <source>
        <dbReference type="Pfam" id="PF02880"/>
    </source>
</evidence>
<feature type="compositionally biased region" description="Basic and acidic residues" evidence="7">
    <location>
        <begin position="1"/>
        <end position="25"/>
    </location>
</feature>
<dbReference type="InterPro" id="IPR005843">
    <property type="entry name" value="A-D-PHexomutase_C"/>
</dbReference>
<dbReference type="InterPro" id="IPR005845">
    <property type="entry name" value="A-D-PHexomutase_a/b/a-II"/>
</dbReference>
<evidence type="ECO:0000313" key="13">
    <source>
        <dbReference type="Proteomes" id="UP001501371"/>
    </source>
</evidence>
<keyword evidence="4" id="KW-0479">Metal-binding</keyword>
<organism evidence="12 13">
    <name type="scientific">Streptomyces hebeiensis</name>
    <dbReference type="NCBI Taxonomy" id="229486"/>
    <lineage>
        <taxon>Bacteria</taxon>
        <taxon>Bacillati</taxon>
        <taxon>Actinomycetota</taxon>
        <taxon>Actinomycetes</taxon>
        <taxon>Kitasatosporales</taxon>
        <taxon>Streptomycetaceae</taxon>
        <taxon>Streptomyces</taxon>
    </lineage>
</organism>
<reference evidence="12 13" key="1">
    <citation type="journal article" date="2019" name="Int. J. Syst. Evol. Microbiol.">
        <title>The Global Catalogue of Microorganisms (GCM) 10K type strain sequencing project: providing services to taxonomists for standard genome sequencing and annotation.</title>
        <authorList>
            <consortium name="The Broad Institute Genomics Platform"/>
            <consortium name="The Broad Institute Genome Sequencing Center for Infectious Disease"/>
            <person name="Wu L."/>
            <person name="Ma J."/>
        </authorList>
    </citation>
    <scope>NUCLEOTIDE SEQUENCE [LARGE SCALE GENOMIC DNA]</scope>
    <source>
        <strain evidence="12 13">JCM 12696</strain>
    </source>
</reference>
<evidence type="ECO:0000256" key="6">
    <source>
        <dbReference type="ARBA" id="ARBA00023235"/>
    </source>
</evidence>
<comment type="caution">
    <text evidence="12">The sequence shown here is derived from an EMBL/GenBank/DDBJ whole genome shotgun (WGS) entry which is preliminary data.</text>
</comment>
<dbReference type="InterPro" id="IPR036900">
    <property type="entry name" value="A-D-PHexomutase_C_sf"/>
</dbReference>
<evidence type="ECO:0000256" key="3">
    <source>
        <dbReference type="ARBA" id="ARBA00022553"/>
    </source>
</evidence>
<evidence type="ECO:0000259" key="8">
    <source>
        <dbReference type="Pfam" id="PF00408"/>
    </source>
</evidence>
<proteinExistence type="inferred from homology"/>
<keyword evidence="6" id="KW-0413">Isomerase</keyword>
<sequence length="613" mass="64317">MQQDDRIERDRRTPRAAHTTRDTQDPKPAGVSPGTPMTPVAPHAPEAPEAPEAGDSRNRAPEDREARGLMDRAAAWLAEDPDDDTREELARLIEARDLDALGERFAGTLQFGTAGLRGELGAGPMRMNRAVVIRAAAGLAAYLGKRGEGDGLVVIGYDARYKSADFARDTAAVLTGAGLRAAVLPGPLPTPVLAFAVRHLNAVAGVEVTASHNPPRDNGYKVYLGGGTQIVPPADGEIAAEIDAVGALAGVARPESGWQTLGDEVLAAYLERTDAVLTPGTPRTARVVYTAMHGVGTDTLLAAFARAGFPAPALVAEQAEPDPAFPTVAFPNPEEPGAMDLAFATARRVRPDLVIANDPDADRCAVAVPDEAAEGGWRMLRGDEVGALLAAHLVHKGATGTFAESIVSSSLLGRIAAAAGVRHEETLTGFKWIARAPGLRYGYEEALGYCVDPDGVRDKDGITAALLVAELASELAAKDRTLTDLLDDLAVTHGLHATDQLSVRVQDLSLIAAAMRRLRETPPRALAGLNVVSAEDLTEGPGGLPPTDGLRYHLEGAYRARVIVRPSGTEPKLKCYLEVVVPVEDATALPPARTTGTELLAALKKDLATAAGI</sequence>
<dbReference type="Gene3D" id="3.30.310.50">
    <property type="entry name" value="Alpha-D-phosphohexomutase, C-terminal domain"/>
    <property type="match status" value="1"/>
</dbReference>
<name>A0ABN1UPF0_9ACTN</name>
<dbReference type="EMBL" id="BAAAKV010000011">
    <property type="protein sequence ID" value="GAA1160563.1"/>
    <property type="molecule type" value="Genomic_DNA"/>
</dbReference>
<dbReference type="SUPFAM" id="SSF55957">
    <property type="entry name" value="Phosphoglucomutase, C-terminal domain"/>
    <property type="match status" value="1"/>
</dbReference>
<dbReference type="InterPro" id="IPR016066">
    <property type="entry name" value="A-D-PHexomutase_CS"/>
</dbReference>
<dbReference type="SUPFAM" id="SSF53738">
    <property type="entry name" value="Phosphoglucomutase, first 3 domains"/>
    <property type="match status" value="3"/>
</dbReference>
<keyword evidence="3" id="KW-0597">Phosphoprotein</keyword>
<dbReference type="Proteomes" id="UP001501371">
    <property type="component" value="Unassembled WGS sequence"/>
</dbReference>
<feature type="domain" description="Alpha-D-phosphohexomutase alpha/beta/alpha" evidence="10">
    <location>
        <begin position="271"/>
        <end position="370"/>
    </location>
</feature>
<gene>
    <name evidence="12" type="ORF">GCM10009654_16090</name>
</gene>
<evidence type="ECO:0000256" key="2">
    <source>
        <dbReference type="ARBA" id="ARBA00010231"/>
    </source>
</evidence>
<evidence type="ECO:0000313" key="12">
    <source>
        <dbReference type="EMBL" id="GAA1160563.1"/>
    </source>
</evidence>
<feature type="compositionally biased region" description="Basic and acidic residues" evidence="7">
    <location>
        <begin position="54"/>
        <end position="66"/>
    </location>
</feature>
<evidence type="ECO:0000259" key="9">
    <source>
        <dbReference type="Pfam" id="PF02878"/>
    </source>
</evidence>
<feature type="domain" description="Alpha-D-phosphohexomutase C-terminal" evidence="8">
    <location>
        <begin position="532"/>
        <end position="585"/>
    </location>
</feature>
<comment type="similarity">
    <text evidence="2">Belongs to the phosphohexose mutase family.</text>
</comment>
<dbReference type="Pfam" id="PF02878">
    <property type="entry name" value="PGM_PMM_I"/>
    <property type="match status" value="1"/>
</dbReference>
<dbReference type="Pfam" id="PF02880">
    <property type="entry name" value="PGM_PMM_III"/>
    <property type="match status" value="1"/>
</dbReference>
<evidence type="ECO:0000256" key="5">
    <source>
        <dbReference type="ARBA" id="ARBA00022842"/>
    </source>
</evidence>